<keyword evidence="1" id="KW-0812">Transmembrane</keyword>
<dbReference type="SUPFAM" id="SSF54523">
    <property type="entry name" value="Pili subunits"/>
    <property type="match status" value="1"/>
</dbReference>
<keyword evidence="1" id="KW-1133">Transmembrane helix</keyword>
<evidence type="ECO:0000256" key="1">
    <source>
        <dbReference type="SAM" id="Phobius"/>
    </source>
</evidence>
<dbReference type="RefSeq" id="WP_190470536.1">
    <property type="nucleotide sequence ID" value="NZ_JACJSG010000010.1"/>
</dbReference>
<accession>A0ABR8D543</accession>
<dbReference type="InterPro" id="IPR012902">
    <property type="entry name" value="N_methyl_site"/>
</dbReference>
<protein>
    <submittedName>
        <fullName evidence="2">Prepilin-type N-terminal cleavage/methylation domain-containing protein</fullName>
    </submittedName>
</protein>
<dbReference type="NCBIfam" id="TIGR02532">
    <property type="entry name" value="IV_pilin_GFxxxE"/>
    <property type="match status" value="1"/>
</dbReference>
<keyword evidence="3" id="KW-1185">Reference proteome</keyword>
<dbReference type="EMBL" id="JACJSG010000010">
    <property type="protein sequence ID" value="MBD2500873.1"/>
    <property type="molecule type" value="Genomic_DNA"/>
</dbReference>
<feature type="transmembrane region" description="Helical" evidence="1">
    <location>
        <begin position="29"/>
        <end position="51"/>
    </location>
</feature>
<name>A0ABR8D543_9NOST</name>
<organism evidence="2 3">
    <name type="scientific">Anabaena azotica FACHB-119</name>
    <dbReference type="NCBI Taxonomy" id="947527"/>
    <lineage>
        <taxon>Bacteria</taxon>
        <taxon>Bacillati</taxon>
        <taxon>Cyanobacteriota</taxon>
        <taxon>Cyanophyceae</taxon>
        <taxon>Nostocales</taxon>
        <taxon>Nostocaceae</taxon>
        <taxon>Anabaena</taxon>
        <taxon>Anabaena azotica</taxon>
    </lineage>
</organism>
<dbReference type="NCBIfam" id="NF038304">
    <property type="entry name" value="EPS_HpsC"/>
    <property type="match status" value="1"/>
</dbReference>
<dbReference type="Pfam" id="PF07963">
    <property type="entry name" value="N_methyl"/>
    <property type="match status" value="1"/>
</dbReference>
<reference evidence="2 3" key="1">
    <citation type="journal article" date="2020" name="ISME J.">
        <title>Comparative genomics reveals insights into cyanobacterial evolution and habitat adaptation.</title>
        <authorList>
            <person name="Chen M.Y."/>
            <person name="Teng W.K."/>
            <person name="Zhao L."/>
            <person name="Hu C.X."/>
            <person name="Zhou Y.K."/>
            <person name="Han B.P."/>
            <person name="Song L.R."/>
            <person name="Shu W.S."/>
        </authorList>
    </citation>
    <scope>NUCLEOTIDE SEQUENCE [LARGE SCALE GENOMIC DNA]</scope>
    <source>
        <strain evidence="2 3">FACHB-119</strain>
    </source>
</reference>
<proteinExistence type="predicted"/>
<keyword evidence="1" id="KW-0472">Membrane</keyword>
<dbReference type="Proteomes" id="UP000661112">
    <property type="component" value="Unassembled WGS sequence"/>
</dbReference>
<evidence type="ECO:0000313" key="3">
    <source>
        <dbReference type="Proteomes" id="UP000661112"/>
    </source>
</evidence>
<sequence length="326" mass="36614">MNILTWLLTIQIKLYRHYRENRGFTLIELLVALLLAFLVIAPLMGLMISLLDSDRKEQAKANSEQEIQAAMDYINRDLQQAIYIYDATGVDAIKGQLPTITNGNPVLIFWKRELLRNSSPTSYTQSGTTVSFSDDAFVNSLVAYYLIRDNQTPWSRAARIARFQIQDGVPNKNGSTCSTAYDTTTKFSRCPHDGFQPVNLLQKDKTLAQKMNSWTKTSQAYTQQTTVLVDFIDHTQTTASSQSPPAASCPTSDFTVVPSGTTYTGFYACVDSLTVDNRSVVEVYLRGNALARLSDNANRISYNRQQLAFFPTARTRIEGRSFIFSK</sequence>
<evidence type="ECO:0000313" key="2">
    <source>
        <dbReference type="EMBL" id="MBD2500873.1"/>
    </source>
</evidence>
<dbReference type="InterPro" id="IPR045584">
    <property type="entry name" value="Pilin-like"/>
</dbReference>
<comment type="caution">
    <text evidence="2">The sequence shown here is derived from an EMBL/GenBank/DDBJ whole genome shotgun (WGS) entry which is preliminary data.</text>
</comment>
<gene>
    <name evidence="2" type="ORF">H6G83_09650</name>
</gene>